<dbReference type="Proteomes" id="UP000822369">
    <property type="component" value="Chromosome 11"/>
</dbReference>
<dbReference type="FunFam" id="3.40.50.300:FF:000433">
    <property type="entry name" value="Estrogen sulfotransferase"/>
    <property type="match status" value="1"/>
</dbReference>
<keyword evidence="5" id="KW-0128">Catecholamine metabolism</keyword>
<evidence type="ECO:0000256" key="2">
    <source>
        <dbReference type="ARBA" id="ARBA00005771"/>
    </source>
</evidence>
<keyword evidence="4 6" id="KW-0808">Transferase</keyword>
<feature type="domain" description="Sulfotransferase" evidence="8">
    <location>
        <begin position="51"/>
        <end position="284"/>
    </location>
</feature>
<feature type="signal peptide" evidence="7">
    <location>
        <begin position="1"/>
        <end position="24"/>
    </location>
</feature>
<comment type="caution">
    <text evidence="9">The sequence shown here is derived from an EMBL/GenBank/DDBJ whole genome shotgun (WGS) entry which is preliminary data.</text>
</comment>
<gene>
    <name evidence="9" type="ORF">G4P62_007213</name>
</gene>
<evidence type="ECO:0000256" key="1">
    <source>
        <dbReference type="ARBA" id="ARBA00004496"/>
    </source>
</evidence>
<evidence type="ECO:0000256" key="4">
    <source>
        <dbReference type="ARBA" id="ARBA00022679"/>
    </source>
</evidence>
<sequence>MTNAPLRRSVHALICVNLIRIVFSAFLTDQRRDQEHQLDMARLDATEMFHGTTWMQEIVGLISSRGDPHLSQTVPNWTRAPWLEHIYLAEMLNASPSTLRVLTTHLPSHLLGPALQGSKTKVIYVSRNPKDVVVSFYHFHQFTNFLPEPGSFSEFLNQFLEGEQHYGSWFEHINGWMGQEAALNLLHVTFEEMSMDLPGTVDRVSSFLQRPLLEDERNSCVQHCSFSSMKDNKMCNYSLVPDEIVNHSKGSFMRKGKIGDWRNMFTKQQNQYFDGVFNSKMKDCSLEFVWEEEERQEPQ</sequence>
<keyword evidence="7" id="KW-0732">Signal</keyword>
<dbReference type="PANTHER" id="PTHR11783">
    <property type="entry name" value="SULFOTRANSFERASE SULT"/>
    <property type="match status" value="1"/>
</dbReference>
<dbReference type="InterPro" id="IPR000863">
    <property type="entry name" value="Sulfotransferase_dom"/>
</dbReference>
<dbReference type="GO" id="GO:0008146">
    <property type="term" value="F:sulfotransferase activity"/>
    <property type="evidence" value="ECO:0007669"/>
    <property type="project" value="InterPro"/>
</dbReference>
<dbReference type="GO" id="GO:0006805">
    <property type="term" value="P:xenobiotic metabolic process"/>
    <property type="evidence" value="ECO:0007669"/>
    <property type="project" value="UniProtKB-ARBA"/>
</dbReference>
<dbReference type="Pfam" id="PF00685">
    <property type="entry name" value="Sulfotransfer_1"/>
    <property type="match status" value="1"/>
</dbReference>
<evidence type="ECO:0000256" key="3">
    <source>
        <dbReference type="ARBA" id="ARBA00022490"/>
    </source>
</evidence>
<dbReference type="AlphaFoldDB" id="A0A9D2Y213"/>
<proteinExistence type="inferred from homology"/>
<comment type="similarity">
    <text evidence="2 6">Belongs to the sulfotransferase 1 family.</text>
</comment>
<dbReference type="EMBL" id="JAAVVJ010000011">
    <property type="protein sequence ID" value="KAF7212113.1"/>
    <property type="molecule type" value="Genomic_DNA"/>
</dbReference>
<feature type="chain" id="PRO_5039675152" description="Sulfotransferase" evidence="7">
    <location>
        <begin position="25"/>
        <end position="299"/>
    </location>
</feature>
<dbReference type="InterPro" id="IPR027417">
    <property type="entry name" value="P-loop_NTPase"/>
</dbReference>
<accession>A0A9D2Y213</accession>
<evidence type="ECO:0000313" key="9">
    <source>
        <dbReference type="EMBL" id="KAF7212113.1"/>
    </source>
</evidence>
<reference evidence="9" key="1">
    <citation type="submission" date="2020-03" db="EMBL/GenBank/DDBJ databases">
        <title>Intra-Species Differences in Population Size shape Life History and Genome Evolution.</title>
        <authorList>
            <person name="Willemsen D."/>
            <person name="Cui R."/>
            <person name="Valenzano D.R."/>
        </authorList>
    </citation>
    <scope>NUCLEOTIDE SEQUENCE</scope>
    <source>
        <strain evidence="9">GRZ</strain>
        <tissue evidence="9">Whole</tissue>
    </source>
</reference>
<dbReference type="GO" id="GO:0006584">
    <property type="term" value="P:catecholamine metabolic process"/>
    <property type="evidence" value="ECO:0007669"/>
    <property type="project" value="UniProtKB-KW"/>
</dbReference>
<organism evidence="9 10">
    <name type="scientific">Nothobranchius furzeri</name>
    <name type="common">Turquoise killifish</name>
    <dbReference type="NCBI Taxonomy" id="105023"/>
    <lineage>
        <taxon>Eukaryota</taxon>
        <taxon>Metazoa</taxon>
        <taxon>Chordata</taxon>
        <taxon>Craniata</taxon>
        <taxon>Vertebrata</taxon>
        <taxon>Euteleostomi</taxon>
        <taxon>Actinopterygii</taxon>
        <taxon>Neopterygii</taxon>
        <taxon>Teleostei</taxon>
        <taxon>Neoteleostei</taxon>
        <taxon>Acanthomorphata</taxon>
        <taxon>Ovalentaria</taxon>
        <taxon>Atherinomorphae</taxon>
        <taxon>Cyprinodontiformes</taxon>
        <taxon>Nothobranchiidae</taxon>
        <taxon>Nothobranchius</taxon>
    </lineage>
</organism>
<evidence type="ECO:0000256" key="5">
    <source>
        <dbReference type="ARBA" id="ARBA00022939"/>
    </source>
</evidence>
<dbReference type="KEGG" id="nfu:107381572"/>
<dbReference type="SUPFAM" id="SSF52540">
    <property type="entry name" value="P-loop containing nucleoside triphosphate hydrolases"/>
    <property type="match status" value="1"/>
</dbReference>
<protein>
    <recommendedName>
        <fullName evidence="6">Sulfotransferase</fullName>
        <ecNumber evidence="6">2.8.2.-</ecNumber>
    </recommendedName>
</protein>
<dbReference type="Gene3D" id="3.40.50.300">
    <property type="entry name" value="P-loop containing nucleotide triphosphate hydrolases"/>
    <property type="match status" value="1"/>
</dbReference>
<evidence type="ECO:0000313" key="10">
    <source>
        <dbReference type="Proteomes" id="UP000822369"/>
    </source>
</evidence>
<name>A0A9D2Y213_NOTFU</name>
<comment type="subcellular location">
    <subcellularLocation>
        <location evidence="1">Cytoplasm</location>
    </subcellularLocation>
</comment>
<evidence type="ECO:0000256" key="6">
    <source>
        <dbReference type="RuleBase" id="RU361155"/>
    </source>
</evidence>
<dbReference type="OMA" id="KSWENEF"/>
<dbReference type="GO" id="GO:0005737">
    <property type="term" value="C:cytoplasm"/>
    <property type="evidence" value="ECO:0007669"/>
    <property type="project" value="UniProtKB-SubCell"/>
</dbReference>
<evidence type="ECO:0000256" key="7">
    <source>
        <dbReference type="SAM" id="SignalP"/>
    </source>
</evidence>
<keyword evidence="3" id="KW-0963">Cytoplasm</keyword>
<evidence type="ECO:0000259" key="8">
    <source>
        <dbReference type="Pfam" id="PF00685"/>
    </source>
</evidence>
<dbReference type="EC" id="2.8.2.-" evidence="6"/>